<keyword evidence="1" id="KW-0812">Transmembrane</keyword>
<dbReference type="Gene3D" id="3.20.20.80">
    <property type="entry name" value="Glycosidases"/>
    <property type="match status" value="1"/>
</dbReference>
<sequence length="525" mass="55597">MSDTPRKLKRVLIPVVGVVVLLLIAGVVTTIVHGRGVGLAVAELGDGSAVTPSGVERVSITTAEAGGLDRVTVHVDGQPVEALRADGRMTLTGVKLAEGRHTLSVRAANPLPWMPDVEVQREFTVDATPPSLKVDVVEAESPRGPVTVKGSAEGADSVRVADQEVELRDGRFETSLREVPTSVRVEASDAAGNAQRHDVAVKVTHPGMRAVHLSAAAWATASLRDPVLAMAREGRIDTVQLDIKDESGEIGYDSQVPLARQIGATRNYYDARAALDELHALGLRVVGRLVAFRDPVLGKASWESGARDRVAQNSSGAPWSAHYGEYAFTNFANPEVRAYNTAIAAEAASLGFDDILYDYVRRPDGPIGQMVFPGLTTSPEQSITDFLAENRAAVRPLGAYLGASVFGIAAHAPTDVAQDIPSLAAHVDYVAPMVYPSHWGPGEYGVSNPNAQPYEIVRASVADFVRLTKDSGATVIPWLQAFSLGHHYGPGEVQAQVRGSAEAGAPSFLLWNAACTYGSSGLEPA</sequence>
<evidence type="ECO:0000259" key="2">
    <source>
        <dbReference type="Pfam" id="PF13200"/>
    </source>
</evidence>
<feature type="transmembrane region" description="Helical" evidence="1">
    <location>
        <begin position="12"/>
        <end position="32"/>
    </location>
</feature>
<keyword evidence="4" id="KW-1185">Reference proteome</keyword>
<keyword evidence="1" id="KW-0472">Membrane</keyword>
<accession>A0A2P8IGZ5</accession>
<name>A0A2P8IGZ5_SACCR</name>
<organism evidence="3 4">
    <name type="scientific">Saccharothrix carnea</name>
    <dbReference type="NCBI Taxonomy" id="1280637"/>
    <lineage>
        <taxon>Bacteria</taxon>
        <taxon>Bacillati</taxon>
        <taxon>Actinomycetota</taxon>
        <taxon>Actinomycetes</taxon>
        <taxon>Pseudonocardiales</taxon>
        <taxon>Pseudonocardiaceae</taxon>
        <taxon>Saccharothrix</taxon>
    </lineage>
</organism>
<dbReference type="SUPFAM" id="SSF51445">
    <property type="entry name" value="(Trans)glycosidases"/>
    <property type="match status" value="1"/>
</dbReference>
<comment type="caution">
    <text evidence="3">The sequence shown here is derived from an EMBL/GenBank/DDBJ whole genome shotgun (WGS) entry which is preliminary data.</text>
</comment>
<gene>
    <name evidence="3" type="ORF">B0I31_102716</name>
</gene>
<feature type="domain" description="DUF4015" evidence="2">
    <location>
        <begin position="210"/>
        <end position="517"/>
    </location>
</feature>
<dbReference type="InterPro" id="IPR017853">
    <property type="entry name" value="GH"/>
</dbReference>
<proteinExistence type="predicted"/>
<reference evidence="3 4" key="1">
    <citation type="submission" date="2018-03" db="EMBL/GenBank/DDBJ databases">
        <title>Genomic Encyclopedia of Type Strains, Phase III (KMG-III): the genomes of soil and plant-associated and newly described type strains.</title>
        <authorList>
            <person name="Whitman W."/>
        </authorList>
    </citation>
    <scope>NUCLEOTIDE SEQUENCE [LARGE SCALE GENOMIC DNA]</scope>
    <source>
        <strain evidence="3 4">CGMCC 4.7097</strain>
    </source>
</reference>
<dbReference type="Pfam" id="PF13200">
    <property type="entry name" value="DUF4015"/>
    <property type="match status" value="1"/>
</dbReference>
<evidence type="ECO:0000313" key="4">
    <source>
        <dbReference type="Proteomes" id="UP000241118"/>
    </source>
</evidence>
<dbReference type="InterPro" id="IPR025275">
    <property type="entry name" value="DUF4015"/>
</dbReference>
<dbReference type="Proteomes" id="UP000241118">
    <property type="component" value="Unassembled WGS sequence"/>
</dbReference>
<dbReference type="AlphaFoldDB" id="A0A2P8IGZ5"/>
<keyword evidence="1" id="KW-1133">Transmembrane helix</keyword>
<dbReference type="EMBL" id="PYAX01000002">
    <property type="protein sequence ID" value="PSL57737.1"/>
    <property type="molecule type" value="Genomic_DNA"/>
</dbReference>
<dbReference type="OrthoDB" id="9774125at2"/>
<evidence type="ECO:0000256" key="1">
    <source>
        <dbReference type="SAM" id="Phobius"/>
    </source>
</evidence>
<protein>
    <recommendedName>
        <fullName evidence="2">DUF4015 domain-containing protein</fullName>
    </recommendedName>
</protein>
<evidence type="ECO:0000313" key="3">
    <source>
        <dbReference type="EMBL" id="PSL57737.1"/>
    </source>
</evidence>